<dbReference type="AlphaFoldDB" id="A0A1L7X0R6"/>
<evidence type="ECO:0000256" key="2">
    <source>
        <dbReference type="ARBA" id="ARBA00012513"/>
    </source>
</evidence>
<dbReference type="GO" id="GO:0005829">
    <property type="term" value="C:cytosol"/>
    <property type="evidence" value="ECO:0007669"/>
    <property type="project" value="TreeGrafter"/>
</dbReference>
<reference evidence="14 15" key="1">
    <citation type="submission" date="2016-03" db="EMBL/GenBank/DDBJ databases">
        <authorList>
            <person name="Ploux O."/>
        </authorList>
    </citation>
    <scope>NUCLEOTIDE SEQUENCE [LARGE SCALE GENOMIC DNA]</scope>
    <source>
        <strain evidence="14 15">UAMH 11012</strain>
    </source>
</reference>
<feature type="compositionally biased region" description="Basic and acidic residues" evidence="12">
    <location>
        <begin position="537"/>
        <end position="549"/>
    </location>
</feature>
<evidence type="ECO:0000256" key="4">
    <source>
        <dbReference type="ARBA" id="ARBA00022679"/>
    </source>
</evidence>
<dbReference type="OrthoDB" id="10252171at2759"/>
<keyword evidence="15" id="KW-1185">Reference proteome</keyword>
<keyword evidence="8" id="KW-0072">Autophagy</keyword>
<dbReference type="InterPro" id="IPR000719">
    <property type="entry name" value="Prot_kinase_dom"/>
</dbReference>
<protein>
    <recommendedName>
        <fullName evidence="2">non-specific serine/threonine protein kinase</fullName>
        <ecNumber evidence="2">2.7.11.1</ecNumber>
    </recommendedName>
    <alternativeName>
        <fullName evidence="9">Autophagy-related protein 1</fullName>
    </alternativeName>
</protein>
<feature type="compositionally biased region" description="Basic and acidic residues" evidence="12">
    <location>
        <begin position="375"/>
        <end position="408"/>
    </location>
</feature>
<keyword evidence="4" id="KW-0808">Transferase</keyword>
<dbReference type="InterPro" id="IPR008271">
    <property type="entry name" value="Ser/Thr_kinase_AS"/>
</dbReference>
<dbReference type="InterPro" id="IPR011009">
    <property type="entry name" value="Kinase-like_dom_sf"/>
</dbReference>
<evidence type="ECO:0000256" key="6">
    <source>
        <dbReference type="ARBA" id="ARBA00022777"/>
    </source>
</evidence>
<feature type="domain" description="Protein kinase" evidence="13">
    <location>
        <begin position="41"/>
        <end position="413"/>
    </location>
</feature>
<dbReference type="SMART" id="SM00220">
    <property type="entry name" value="S_TKc"/>
    <property type="match status" value="1"/>
</dbReference>
<dbReference type="InterPro" id="IPR045269">
    <property type="entry name" value="Atg1-like"/>
</dbReference>
<sequence>MPSEIEHWHIDATVYKDRVEEVHYVSDPAQNIRRKPRTITWQVERFLGRGTFGEVRLERNKADGSVRAVKRIATTNPSLKNSECERELKALLEFSKPKSREAAVFVDFLGWFKDQSDVFLAMEFIPLGDLETNIRNARSGRLPEIEAQEITEQILSGLEIMHTESFAHRDLKPQNILVVHGPPQWWIKIADFGLSKRLTESRVPFPLGPTLGEFCRDTSLLSYEALGDSGISRNCSGLIKKLLVPEPSKRLSASEALQHHWNVEGLTELHTATIYISKATILVNETPPISYQRTLTPSGLSESMSQLRFDTASHAGLHSYRFSRSAEGKLEAPRNYESDEDLPRKASLKTSEEAAARLAQRKADLRMVEDEEREQVDKASEDESQERLYDDKKLRDKERRDRRGEHRTRQAYVEDESSDPETYPGLRTAAYKAQRKLEKEIVAREEQASAMRAEEARTAKVQAQQAQIKEDPLDPIWRDHMDFAGAYMQAVRRKHAVEADDDRQPHPGLRRAETFSAQPPPQYNVRYATAPDYSDDDTPRRSSARDRKEGKRRRRLHVDKSDETMTDAPPVLPTGLSDLKRLMSPEISSPKKSKSPSTPPSSKTEKPKKKSTRRWTFGPLFGTSNR</sequence>
<dbReference type="EMBL" id="FJOG01000012">
    <property type="protein sequence ID" value="CZR58612.1"/>
    <property type="molecule type" value="Genomic_DNA"/>
</dbReference>
<dbReference type="GO" id="GO:0034045">
    <property type="term" value="C:phagophore assembly site membrane"/>
    <property type="evidence" value="ECO:0007669"/>
    <property type="project" value="UniProtKB-SubCell"/>
</dbReference>
<feature type="compositionally biased region" description="Basic and acidic residues" evidence="12">
    <location>
        <begin position="330"/>
        <end position="368"/>
    </location>
</feature>
<dbReference type="SUPFAM" id="SSF56112">
    <property type="entry name" value="Protein kinase-like (PK-like)"/>
    <property type="match status" value="1"/>
</dbReference>
<dbReference type="Gene3D" id="1.10.510.10">
    <property type="entry name" value="Transferase(Phosphotransferase) domain 1"/>
    <property type="match status" value="1"/>
</dbReference>
<proteinExistence type="predicted"/>
<dbReference type="PANTHER" id="PTHR24348:SF22">
    <property type="entry name" value="NON-SPECIFIC SERINE_THREONINE PROTEIN KINASE"/>
    <property type="match status" value="1"/>
</dbReference>
<dbReference type="CDD" id="cd00180">
    <property type="entry name" value="PKc"/>
    <property type="match status" value="1"/>
</dbReference>
<comment type="subcellular location">
    <subcellularLocation>
        <location evidence="1">Preautophagosomal structure membrane</location>
        <topology evidence="1">Peripheral membrane protein</topology>
    </subcellularLocation>
</comment>
<dbReference type="Proteomes" id="UP000184330">
    <property type="component" value="Unassembled WGS sequence"/>
</dbReference>
<evidence type="ECO:0000256" key="7">
    <source>
        <dbReference type="ARBA" id="ARBA00022840"/>
    </source>
</evidence>
<keyword evidence="5" id="KW-0547">Nucleotide-binding</keyword>
<evidence type="ECO:0000256" key="5">
    <source>
        <dbReference type="ARBA" id="ARBA00022741"/>
    </source>
</evidence>
<dbReference type="GO" id="GO:0005524">
    <property type="term" value="F:ATP binding"/>
    <property type="evidence" value="ECO:0007669"/>
    <property type="project" value="UniProtKB-KW"/>
</dbReference>
<evidence type="ECO:0000256" key="9">
    <source>
        <dbReference type="ARBA" id="ARBA00030237"/>
    </source>
</evidence>
<evidence type="ECO:0000259" key="13">
    <source>
        <dbReference type="PROSITE" id="PS50011"/>
    </source>
</evidence>
<gene>
    <name evidence="14" type="ORF">PAC_08504</name>
</gene>
<feature type="region of interest" description="Disordered" evidence="12">
    <location>
        <begin position="493"/>
        <end position="626"/>
    </location>
</feature>
<comment type="catalytic activity">
    <reaction evidence="10">
        <text>L-threonyl-[protein] + ATP = O-phospho-L-threonyl-[protein] + ADP + H(+)</text>
        <dbReference type="Rhea" id="RHEA:46608"/>
        <dbReference type="Rhea" id="RHEA-COMP:11060"/>
        <dbReference type="Rhea" id="RHEA-COMP:11605"/>
        <dbReference type="ChEBI" id="CHEBI:15378"/>
        <dbReference type="ChEBI" id="CHEBI:30013"/>
        <dbReference type="ChEBI" id="CHEBI:30616"/>
        <dbReference type="ChEBI" id="CHEBI:61977"/>
        <dbReference type="ChEBI" id="CHEBI:456216"/>
        <dbReference type="EC" id="2.7.11.1"/>
    </reaction>
</comment>
<evidence type="ECO:0000256" key="10">
    <source>
        <dbReference type="ARBA" id="ARBA00047899"/>
    </source>
</evidence>
<evidence type="ECO:0000313" key="15">
    <source>
        <dbReference type="Proteomes" id="UP000184330"/>
    </source>
</evidence>
<dbReference type="EC" id="2.7.11.1" evidence="2"/>
<evidence type="ECO:0000256" key="1">
    <source>
        <dbReference type="ARBA" id="ARBA00004623"/>
    </source>
</evidence>
<dbReference type="Pfam" id="PF00069">
    <property type="entry name" value="Pkinase"/>
    <property type="match status" value="1"/>
</dbReference>
<dbReference type="PANTHER" id="PTHR24348">
    <property type="entry name" value="SERINE/THREONINE-PROTEIN KINASE UNC-51-RELATED"/>
    <property type="match status" value="1"/>
</dbReference>
<dbReference type="GO" id="GO:0004674">
    <property type="term" value="F:protein serine/threonine kinase activity"/>
    <property type="evidence" value="ECO:0007669"/>
    <property type="project" value="UniProtKB-KW"/>
</dbReference>
<evidence type="ECO:0000256" key="11">
    <source>
        <dbReference type="ARBA" id="ARBA00048679"/>
    </source>
</evidence>
<keyword evidence="7" id="KW-0067">ATP-binding</keyword>
<evidence type="ECO:0000256" key="12">
    <source>
        <dbReference type="SAM" id="MobiDB-lite"/>
    </source>
</evidence>
<feature type="region of interest" description="Disordered" evidence="12">
    <location>
        <begin position="330"/>
        <end position="426"/>
    </location>
</feature>
<feature type="compositionally biased region" description="Basic and acidic residues" evidence="12">
    <location>
        <begin position="496"/>
        <end position="513"/>
    </location>
</feature>
<keyword evidence="6" id="KW-0418">Kinase</keyword>
<dbReference type="STRING" id="576137.A0A1L7X0R6"/>
<name>A0A1L7X0R6_9HELO</name>
<dbReference type="PROSITE" id="PS00108">
    <property type="entry name" value="PROTEIN_KINASE_ST"/>
    <property type="match status" value="1"/>
</dbReference>
<dbReference type="GO" id="GO:0000045">
    <property type="term" value="P:autophagosome assembly"/>
    <property type="evidence" value="ECO:0007669"/>
    <property type="project" value="TreeGrafter"/>
</dbReference>
<dbReference type="GO" id="GO:0005776">
    <property type="term" value="C:autophagosome"/>
    <property type="evidence" value="ECO:0007669"/>
    <property type="project" value="TreeGrafter"/>
</dbReference>
<organism evidence="14 15">
    <name type="scientific">Phialocephala subalpina</name>
    <dbReference type="NCBI Taxonomy" id="576137"/>
    <lineage>
        <taxon>Eukaryota</taxon>
        <taxon>Fungi</taxon>
        <taxon>Dikarya</taxon>
        <taxon>Ascomycota</taxon>
        <taxon>Pezizomycotina</taxon>
        <taxon>Leotiomycetes</taxon>
        <taxon>Helotiales</taxon>
        <taxon>Mollisiaceae</taxon>
        <taxon>Phialocephala</taxon>
        <taxon>Phialocephala fortinii species complex</taxon>
    </lineage>
</organism>
<keyword evidence="3" id="KW-0723">Serine/threonine-protein kinase</keyword>
<dbReference type="GO" id="GO:0010506">
    <property type="term" value="P:regulation of autophagy"/>
    <property type="evidence" value="ECO:0007669"/>
    <property type="project" value="InterPro"/>
</dbReference>
<comment type="catalytic activity">
    <reaction evidence="11">
        <text>L-seryl-[protein] + ATP = O-phospho-L-seryl-[protein] + ADP + H(+)</text>
        <dbReference type="Rhea" id="RHEA:17989"/>
        <dbReference type="Rhea" id="RHEA-COMP:9863"/>
        <dbReference type="Rhea" id="RHEA-COMP:11604"/>
        <dbReference type="ChEBI" id="CHEBI:15378"/>
        <dbReference type="ChEBI" id="CHEBI:29999"/>
        <dbReference type="ChEBI" id="CHEBI:30616"/>
        <dbReference type="ChEBI" id="CHEBI:83421"/>
        <dbReference type="ChEBI" id="CHEBI:456216"/>
        <dbReference type="EC" id="2.7.11.1"/>
    </reaction>
</comment>
<accession>A0A1L7X0R6</accession>
<evidence type="ECO:0000313" key="14">
    <source>
        <dbReference type="EMBL" id="CZR58612.1"/>
    </source>
</evidence>
<evidence type="ECO:0000256" key="3">
    <source>
        <dbReference type="ARBA" id="ARBA00022527"/>
    </source>
</evidence>
<evidence type="ECO:0000256" key="8">
    <source>
        <dbReference type="ARBA" id="ARBA00023006"/>
    </source>
</evidence>
<dbReference type="PROSITE" id="PS50011">
    <property type="entry name" value="PROTEIN_KINASE_DOM"/>
    <property type="match status" value="1"/>
</dbReference>